<keyword evidence="1" id="KW-1133">Transmembrane helix</keyword>
<protein>
    <submittedName>
        <fullName evidence="2">Uncharacterized protein</fullName>
    </submittedName>
</protein>
<accession>A0AAF0V128</accession>
<proteinExistence type="predicted"/>
<keyword evidence="1" id="KW-0472">Membrane</keyword>
<sequence length="110" mass="12847">MLMLHLRALTKGYVTLDEHHCHLYAINIPRAETGVHSSISSWLVRKEPASVRLQWVLQDNKPRKSQSGPQAYIIRRALMQDKAVKRMLRRRIHFLYAALTSVYSVLIFHI</sequence>
<reference evidence="2" key="1">
    <citation type="submission" date="2023-08" db="EMBL/GenBank/DDBJ databases">
        <title>A de novo genome assembly of Solanum verrucosum Schlechtendal, a Mexican diploid species geographically isolated from the other diploid A-genome species in potato relatives.</title>
        <authorList>
            <person name="Hosaka K."/>
        </authorList>
    </citation>
    <scope>NUCLEOTIDE SEQUENCE</scope>
    <source>
        <tissue evidence="2">Young leaves</tissue>
    </source>
</reference>
<organism evidence="2 3">
    <name type="scientific">Solanum verrucosum</name>
    <dbReference type="NCBI Taxonomy" id="315347"/>
    <lineage>
        <taxon>Eukaryota</taxon>
        <taxon>Viridiplantae</taxon>
        <taxon>Streptophyta</taxon>
        <taxon>Embryophyta</taxon>
        <taxon>Tracheophyta</taxon>
        <taxon>Spermatophyta</taxon>
        <taxon>Magnoliopsida</taxon>
        <taxon>eudicotyledons</taxon>
        <taxon>Gunneridae</taxon>
        <taxon>Pentapetalae</taxon>
        <taxon>asterids</taxon>
        <taxon>lamiids</taxon>
        <taxon>Solanales</taxon>
        <taxon>Solanaceae</taxon>
        <taxon>Solanoideae</taxon>
        <taxon>Solaneae</taxon>
        <taxon>Solanum</taxon>
    </lineage>
</organism>
<keyword evidence="1" id="KW-0812">Transmembrane</keyword>
<evidence type="ECO:0000313" key="3">
    <source>
        <dbReference type="Proteomes" id="UP001234989"/>
    </source>
</evidence>
<dbReference type="Proteomes" id="UP001234989">
    <property type="component" value="Chromosome 11"/>
</dbReference>
<keyword evidence="3" id="KW-1185">Reference proteome</keyword>
<dbReference type="AlphaFoldDB" id="A0AAF0V128"/>
<name>A0AAF0V128_SOLVR</name>
<evidence type="ECO:0000256" key="1">
    <source>
        <dbReference type="SAM" id="Phobius"/>
    </source>
</evidence>
<feature type="transmembrane region" description="Helical" evidence="1">
    <location>
        <begin position="92"/>
        <end position="109"/>
    </location>
</feature>
<evidence type="ECO:0000313" key="2">
    <source>
        <dbReference type="EMBL" id="WMV56142.1"/>
    </source>
</evidence>
<gene>
    <name evidence="2" type="ORF">MTR67_049527</name>
</gene>
<dbReference type="EMBL" id="CP133622">
    <property type="protein sequence ID" value="WMV56142.1"/>
    <property type="molecule type" value="Genomic_DNA"/>
</dbReference>